<reference evidence="3 4" key="2">
    <citation type="submission" date="2017-10" db="EMBL/GenBank/DDBJ databases">
        <title>Genome analyses suggest a sexual origin of heterokaryosis in a supposedly ancient asexual fungus.</title>
        <authorList>
            <person name="Corradi N."/>
            <person name="Sedzielewska K."/>
            <person name="Noel J."/>
            <person name="Charron P."/>
            <person name="Farinelli L."/>
            <person name="Marton T."/>
            <person name="Kruger M."/>
            <person name="Pelin A."/>
            <person name="Brachmann A."/>
            <person name="Corradi N."/>
        </authorList>
    </citation>
    <scope>NUCLEOTIDE SEQUENCE [LARGE SCALE GENOMIC DNA]</scope>
    <source>
        <strain evidence="3 4">A1</strain>
    </source>
</reference>
<dbReference type="PRINTS" id="PR00109">
    <property type="entry name" value="TYRKINASE"/>
</dbReference>
<dbReference type="VEuPathDB" id="FungiDB:RhiirFUN_026538"/>
<gene>
    <name evidence="3" type="ORF">RhiirA1_532965</name>
</gene>
<sequence>MSNDNDTNDYSGWLDKYYDRFDYSDFTVLEKIDTGSSARIKIATLKDIKDTKFVLKCFNYVNCDKITLEKVVNEIRLLREVNYHPNIIRLYGITKDPILGNCSLVLEYADGGTLQNYLQNHIKELKWDDRFDLAFQIASAISCLHNHDIIHCDLHSANILVHQNKIKLADFGQSKKLVEASSSSTSSVYGIVPYVDPKSFDDKNYRLNKKSDVYSIGIIMWQISSGRQPFHTEEYDIGLMCQIKGGKREEIIEGTPTVFSDLCERCWKYEPDERPDIQNVVSILQDIAFKSETQTQVDNVELAYEENVLTMNNPSENYLTLENYLYIDDIDDEVLNMMSFKNITASISNSSRVSYQESTNLLDSVTVDRLIEIIIEKHNEGHVIDDKIQQIIHKQIFQLNQNAENFVDWLMDNQNEAKYIWLLGLFYYYNILNVVTEDDEFKAFKLFLKASKSNFPIAQVYLANCYIEGYGTKKNEYFAFECYKRSVENKENKNFIGQFYLKYCVGIRNNEKSTHLNKESAKKGRTRNIFGKKEVKVFTLLTRKFNQHCLFYIGQILIRISSKKSAIFYLEKAARSGNKIAQHNVGCCYRDGIGGAEKDEKRAFEFFEKSAGQGYINGIFRLAHCYNEGVGTKVNKAIAFMLYKKAAKKGSIEAQNNLGHSYEKGEGTKKCLKNAIHWYEKAADNGNVIAQYNLGICYEQGRGVEKDEVKAFEYYKKSAEQKYIDGKYQLANCYYRGIGTIISEEKAFKLYKDAAEAGYTLAQIKLGALYELGYWTEKDCRMAFSWYEKAKENEIALYNLGRCYEYKIGTERDEFKAFEHYKKSADLGNINGIFRLGNCFDKGIGTDINKEEAFKLFVNTAEKGNPGAQNNLGSLYEKGEGTSKNLDKAVYWYKRAQENGNKEASYNLSRLQHKAIEDSSYDFLEI</sequence>
<comment type="similarity">
    <text evidence="1">Belongs to the sel-1 family.</text>
</comment>
<dbReference type="SUPFAM" id="SSF56112">
    <property type="entry name" value="Protein kinase-like (PK-like)"/>
    <property type="match status" value="1"/>
</dbReference>
<evidence type="ECO:0000313" key="3">
    <source>
        <dbReference type="EMBL" id="PKC70084.1"/>
    </source>
</evidence>
<dbReference type="Pfam" id="PF08238">
    <property type="entry name" value="Sel1"/>
    <property type="match status" value="12"/>
</dbReference>
<reference evidence="3 4" key="1">
    <citation type="submission" date="2017-10" db="EMBL/GenBank/DDBJ databases">
        <title>Extensive intraspecific genome diversity in a model arbuscular mycorrhizal fungus.</title>
        <authorList>
            <person name="Chen E.C.H."/>
            <person name="Morin E."/>
            <person name="Baudet D."/>
            <person name="Noel J."/>
            <person name="Ndikumana S."/>
            <person name="Charron P."/>
            <person name="St-Onge C."/>
            <person name="Giorgi J."/>
            <person name="Grigoriev I.V."/>
            <person name="Roux C."/>
            <person name="Martin F.M."/>
            <person name="Corradi N."/>
        </authorList>
    </citation>
    <scope>NUCLEOTIDE SEQUENCE [LARGE SCALE GENOMIC DNA]</scope>
    <source>
        <strain evidence="3 4">A1</strain>
    </source>
</reference>
<dbReference type="SMART" id="SM00671">
    <property type="entry name" value="SEL1"/>
    <property type="match status" value="12"/>
</dbReference>
<name>A0A2N0S3F4_9GLOM</name>
<dbReference type="InterPro" id="IPR011009">
    <property type="entry name" value="Kinase-like_dom_sf"/>
</dbReference>
<dbReference type="PANTHER" id="PTHR11102:SF160">
    <property type="entry name" value="ERAD-ASSOCIATED E3 UBIQUITIN-PROTEIN LIGASE COMPONENT HRD3"/>
    <property type="match status" value="1"/>
</dbReference>
<dbReference type="PROSITE" id="PS50011">
    <property type="entry name" value="PROTEIN_KINASE_DOM"/>
    <property type="match status" value="1"/>
</dbReference>
<dbReference type="Proteomes" id="UP000232688">
    <property type="component" value="Unassembled WGS sequence"/>
</dbReference>
<dbReference type="PANTHER" id="PTHR11102">
    <property type="entry name" value="SEL-1-LIKE PROTEIN"/>
    <property type="match status" value="1"/>
</dbReference>
<dbReference type="Gene3D" id="1.25.40.10">
    <property type="entry name" value="Tetratricopeptide repeat domain"/>
    <property type="match status" value="4"/>
</dbReference>
<dbReference type="VEuPathDB" id="FungiDB:FUN_001392"/>
<keyword evidence="3" id="KW-0418">Kinase</keyword>
<dbReference type="InterPro" id="IPR050767">
    <property type="entry name" value="Sel1_AlgK"/>
</dbReference>
<feature type="domain" description="Protein kinase" evidence="2">
    <location>
        <begin position="26"/>
        <end position="289"/>
    </location>
</feature>
<dbReference type="SUPFAM" id="SSF81901">
    <property type="entry name" value="HCP-like"/>
    <property type="match status" value="3"/>
</dbReference>
<dbReference type="InterPro" id="IPR006597">
    <property type="entry name" value="Sel1-like"/>
</dbReference>
<keyword evidence="3" id="KW-0808">Transferase</keyword>
<dbReference type="AlphaFoldDB" id="A0A2N0S3F4"/>
<dbReference type="VEuPathDB" id="FungiDB:RhiirA1_532965"/>
<evidence type="ECO:0000256" key="1">
    <source>
        <dbReference type="ARBA" id="ARBA00038101"/>
    </source>
</evidence>
<dbReference type="InterPro" id="IPR000719">
    <property type="entry name" value="Prot_kinase_dom"/>
</dbReference>
<dbReference type="GO" id="GO:0005524">
    <property type="term" value="F:ATP binding"/>
    <property type="evidence" value="ECO:0007669"/>
    <property type="project" value="InterPro"/>
</dbReference>
<evidence type="ECO:0000313" key="4">
    <source>
        <dbReference type="Proteomes" id="UP000232688"/>
    </source>
</evidence>
<proteinExistence type="inferred from homology"/>
<accession>A0A2N0S3F4</accession>
<dbReference type="InterPro" id="IPR001245">
    <property type="entry name" value="Ser-Thr/Tyr_kinase_cat_dom"/>
</dbReference>
<protein>
    <submittedName>
        <fullName evidence="3">Kinase-like protein</fullName>
    </submittedName>
</protein>
<comment type="caution">
    <text evidence="3">The sequence shown here is derived from an EMBL/GenBank/DDBJ whole genome shotgun (WGS) entry which is preliminary data.</text>
</comment>
<organism evidence="3 4">
    <name type="scientific">Rhizophagus irregularis</name>
    <dbReference type="NCBI Taxonomy" id="588596"/>
    <lineage>
        <taxon>Eukaryota</taxon>
        <taxon>Fungi</taxon>
        <taxon>Fungi incertae sedis</taxon>
        <taxon>Mucoromycota</taxon>
        <taxon>Glomeromycotina</taxon>
        <taxon>Glomeromycetes</taxon>
        <taxon>Glomerales</taxon>
        <taxon>Glomeraceae</taxon>
        <taxon>Rhizophagus</taxon>
    </lineage>
</organism>
<dbReference type="Pfam" id="PF07714">
    <property type="entry name" value="PK_Tyr_Ser-Thr"/>
    <property type="match status" value="1"/>
</dbReference>
<evidence type="ECO:0000259" key="2">
    <source>
        <dbReference type="PROSITE" id="PS50011"/>
    </source>
</evidence>
<dbReference type="GO" id="GO:0004672">
    <property type="term" value="F:protein kinase activity"/>
    <property type="evidence" value="ECO:0007669"/>
    <property type="project" value="InterPro"/>
</dbReference>
<dbReference type="EMBL" id="LLXH01000243">
    <property type="protein sequence ID" value="PKC70084.1"/>
    <property type="molecule type" value="Genomic_DNA"/>
</dbReference>
<dbReference type="Gene3D" id="1.10.510.10">
    <property type="entry name" value="Transferase(Phosphotransferase) domain 1"/>
    <property type="match status" value="1"/>
</dbReference>
<dbReference type="InterPro" id="IPR011990">
    <property type="entry name" value="TPR-like_helical_dom_sf"/>
</dbReference>